<keyword evidence="4 6" id="KW-1133">Transmembrane helix</keyword>
<organism evidence="7 8">
    <name type="scientific">Sellimonas intestinalis</name>
    <dbReference type="NCBI Taxonomy" id="1653434"/>
    <lineage>
        <taxon>Bacteria</taxon>
        <taxon>Bacillati</taxon>
        <taxon>Bacillota</taxon>
        <taxon>Clostridia</taxon>
        <taxon>Lachnospirales</taxon>
        <taxon>Lachnospiraceae</taxon>
        <taxon>Sellimonas</taxon>
    </lineage>
</organism>
<evidence type="ECO:0000256" key="3">
    <source>
        <dbReference type="ARBA" id="ARBA00022692"/>
    </source>
</evidence>
<evidence type="ECO:0000256" key="6">
    <source>
        <dbReference type="SAM" id="Phobius"/>
    </source>
</evidence>
<dbReference type="AlphaFoldDB" id="A0A3E3K207"/>
<feature type="transmembrane region" description="Helical" evidence="6">
    <location>
        <begin position="21"/>
        <end position="48"/>
    </location>
</feature>
<accession>A0A3E3K207</accession>
<evidence type="ECO:0000256" key="2">
    <source>
        <dbReference type="ARBA" id="ARBA00022475"/>
    </source>
</evidence>
<dbReference type="OrthoDB" id="9775903at2"/>
<dbReference type="PANTHER" id="PTHR30213">
    <property type="entry name" value="INNER MEMBRANE PROTEIN YHJD"/>
    <property type="match status" value="1"/>
</dbReference>
<dbReference type="Pfam" id="PF03631">
    <property type="entry name" value="Virul_fac_BrkB"/>
    <property type="match status" value="1"/>
</dbReference>
<dbReference type="PIRSF" id="PIRSF035875">
    <property type="entry name" value="RNase_BN"/>
    <property type="match status" value="1"/>
</dbReference>
<gene>
    <name evidence="7" type="ORF">DW016_08850</name>
</gene>
<reference evidence="7 8" key="1">
    <citation type="submission" date="2018-08" db="EMBL/GenBank/DDBJ databases">
        <title>A genome reference for cultivated species of the human gut microbiota.</title>
        <authorList>
            <person name="Zou Y."/>
            <person name="Xue W."/>
            <person name="Luo G."/>
        </authorList>
    </citation>
    <scope>NUCLEOTIDE SEQUENCE [LARGE SCALE GENOMIC DNA]</scope>
    <source>
        <strain evidence="7 8">AF37-2AT</strain>
    </source>
</reference>
<keyword evidence="8" id="KW-1185">Reference proteome</keyword>
<sequence>MRNVMIRKQWRWIKKILDRAVLNHVGAYASQSAFFFVLSLIPIILLLLTMVQYTPVTRTDVMKAVTEVFPKTVTPFLISIINEVYSQSKAMIPVTILVALWSAGRGVLAITSGLNCIYQSKETRNYFYLRLRASVYTVLFLLVIISCLLLAVFGNKISVFVEMNVPVLEKAVEFLIRIRTTLTIGVMMLFCMLLYRFLPDVKIKTKWKHQIPGSVFSAVGWQVISLIFSVYLDIFEGFSTMYGSLTTIILVMLWLYFCMYMILLGGVINITVFRDNLDKDLPHDPDVRDFGNLLQ</sequence>
<keyword evidence="3 6" id="KW-0812">Transmembrane</keyword>
<name>A0A3E3K207_9FIRM</name>
<keyword evidence="5 6" id="KW-0472">Membrane</keyword>
<dbReference type="EMBL" id="QVLX01000004">
    <property type="protein sequence ID" value="RGE87036.1"/>
    <property type="molecule type" value="Genomic_DNA"/>
</dbReference>
<dbReference type="NCBIfam" id="TIGR00765">
    <property type="entry name" value="yihY_not_rbn"/>
    <property type="match status" value="1"/>
</dbReference>
<dbReference type="InterPro" id="IPR017039">
    <property type="entry name" value="Virul_fac_BrkB"/>
</dbReference>
<feature type="transmembrane region" description="Helical" evidence="6">
    <location>
        <begin position="215"/>
        <end position="235"/>
    </location>
</feature>
<evidence type="ECO:0000256" key="1">
    <source>
        <dbReference type="ARBA" id="ARBA00004651"/>
    </source>
</evidence>
<evidence type="ECO:0000256" key="4">
    <source>
        <dbReference type="ARBA" id="ARBA00022989"/>
    </source>
</evidence>
<dbReference type="PANTHER" id="PTHR30213:SF0">
    <property type="entry name" value="UPF0761 MEMBRANE PROTEIN YIHY"/>
    <property type="match status" value="1"/>
</dbReference>
<proteinExistence type="predicted"/>
<protein>
    <submittedName>
        <fullName evidence="7">YihY/virulence factor BrkB family protein</fullName>
    </submittedName>
</protein>
<feature type="transmembrane region" description="Helical" evidence="6">
    <location>
        <begin position="174"/>
        <end position="195"/>
    </location>
</feature>
<evidence type="ECO:0000313" key="7">
    <source>
        <dbReference type="EMBL" id="RGE87036.1"/>
    </source>
</evidence>
<dbReference type="GO" id="GO:0005886">
    <property type="term" value="C:plasma membrane"/>
    <property type="evidence" value="ECO:0007669"/>
    <property type="project" value="UniProtKB-SubCell"/>
</dbReference>
<evidence type="ECO:0000256" key="5">
    <source>
        <dbReference type="ARBA" id="ARBA00023136"/>
    </source>
</evidence>
<keyword evidence="2" id="KW-1003">Cell membrane</keyword>
<feature type="transmembrane region" description="Helical" evidence="6">
    <location>
        <begin position="90"/>
        <end position="114"/>
    </location>
</feature>
<comment type="caution">
    <text evidence="7">The sequence shown here is derived from an EMBL/GenBank/DDBJ whole genome shotgun (WGS) entry which is preliminary data.</text>
</comment>
<dbReference type="Proteomes" id="UP000261080">
    <property type="component" value="Unassembled WGS sequence"/>
</dbReference>
<feature type="transmembrane region" description="Helical" evidence="6">
    <location>
        <begin position="247"/>
        <end position="273"/>
    </location>
</feature>
<feature type="transmembrane region" description="Helical" evidence="6">
    <location>
        <begin position="135"/>
        <end position="154"/>
    </location>
</feature>
<comment type="subcellular location">
    <subcellularLocation>
        <location evidence="1">Cell membrane</location>
        <topology evidence="1">Multi-pass membrane protein</topology>
    </subcellularLocation>
</comment>
<evidence type="ECO:0000313" key="8">
    <source>
        <dbReference type="Proteomes" id="UP000261080"/>
    </source>
</evidence>